<dbReference type="Proteomes" id="UP000279259">
    <property type="component" value="Unassembled WGS sequence"/>
</dbReference>
<dbReference type="Gene3D" id="1.10.8.20">
    <property type="entry name" value="N-terminal domain of phosphatidylinositol transfer protein sec14p"/>
    <property type="match status" value="1"/>
</dbReference>
<dbReference type="InterPro" id="IPR001251">
    <property type="entry name" value="CRAL-TRIO_dom"/>
</dbReference>
<reference evidence="2 3" key="1">
    <citation type="submission" date="2018-11" db="EMBL/GenBank/DDBJ databases">
        <title>Genome sequence of Saitozyma podzolica DSM 27192.</title>
        <authorList>
            <person name="Aliyu H."/>
            <person name="Gorte O."/>
            <person name="Ochsenreither K."/>
        </authorList>
    </citation>
    <scope>NUCLEOTIDE SEQUENCE [LARGE SCALE GENOMIC DNA]</scope>
    <source>
        <strain evidence="2 3">DSM 27192</strain>
    </source>
</reference>
<dbReference type="InterPro" id="IPR036273">
    <property type="entry name" value="CRAL/TRIO_N_dom_sf"/>
</dbReference>
<dbReference type="PANTHER" id="PTHR45657:SF1">
    <property type="entry name" value="CRAL-TRIO DOMAIN-CONTAINING PROTEIN YKL091C-RELATED"/>
    <property type="match status" value="1"/>
</dbReference>
<keyword evidence="3" id="KW-1185">Reference proteome</keyword>
<proteinExistence type="predicted"/>
<dbReference type="InterPro" id="IPR036865">
    <property type="entry name" value="CRAL-TRIO_dom_sf"/>
</dbReference>
<evidence type="ECO:0000313" key="2">
    <source>
        <dbReference type="EMBL" id="RSH80740.1"/>
    </source>
</evidence>
<dbReference type="STRING" id="1890683.A0A427XPI5"/>
<dbReference type="SMART" id="SM01100">
    <property type="entry name" value="CRAL_TRIO_N"/>
    <property type="match status" value="1"/>
</dbReference>
<protein>
    <submittedName>
        <fullName evidence="2">S14 cytosolic factor</fullName>
    </submittedName>
</protein>
<evidence type="ECO:0000259" key="1">
    <source>
        <dbReference type="PROSITE" id="PS50191"/>
    </source>
</evidence>
<dbReference type="SUPFAM" id="SSF52087">
    <property type="entry name" value="CRAL/TRIO domain"/>
    <property type="match status" value="1"/>
</dbReference>
<dbReference type="InterPro" id="IPR051026">
    <property type="entry name" value="PI/PC_transfer"/>
</dbReference>
<name>A0A427XPI5_9TREE</name>
<dbReference type="PANTHER" id="PTHR45657">
    <property type="entry name" value="CRAL-TRIO DOMAIN-CONTAINING PROTEIN YKL091C-RELATED"/>
    <property type="match status" value="1"/>
</dbReference>
<dbReference type="OrthoDB" id="1434354at2759"/>
<dbReference type="Gene3D" id="3.40.525.10">
    <property type="entry name" value="CRAL-TRIO lipid binding domain"/>
    <property type="match status" value="1"/>
</dbReference>
<comment type="caution">
    <text evidence="2">The sequence shown here is derived from an EMBL/GenBank/DDBJ whole genome shotgun (WGS) entry which is preliminary data.</text>
</comment>
<gene>
    <name evidence="2" type="primary">SEC14_2</name>
    <name evidence="2" type="ORF">EHS25_007076</name>
</gene>
<organism evidence="2 3">
    <name type="scientific">Saitozyma podzolica</name>
    <dbReference type="NCBI Taxonomy" id="1890683"/>
    <lineage>
        <taxon>Eukaryota</taxon>
        <taxon>Fungi</taxon>
        <taxon>Dikarya</taxon>
        <taxon>Basidiomycota</taxon>
        <taxon>Agaricomycotina</taxon>
        <taxon>Tremellomycetes</taxon>
        <taxon>Tremellales</taxon>
        <taxon>Trimorphomycetaceae</taxon>
        <taxon>Saitozyma</taxon>
    </lineage>
</organism>
<dbReference type="AlphaFoldDB" id="A0A427XPI5"/>
<dbReference type="SUPFAM" id="SSF46938">
    <property type="entry name" value="CRAL/TRIO N-terminal domain"/>
    <property type="match status" value="1"/>
</dbReference>
<evidence type="ECO:0000313" key="3">
    <source>
        <dbReference type="Proteomes" id="UP000279259"/>
    </source>
</evidence>
<sequence>MATKDPLSGHPGHLDEAQTATLAQFRSELIADGLLPEDIEAKKAELGYDRFDDQTLLRFLRARKFDIPKAKLMWANNEKWRTEFGADEIAAHGFDYPEQPEVDKYYPQFYHKQDREGRPIYIEQLGKLDINKLYALTTQERQLKHLVGEYEKFFKDRLPACSAEKGELVETSCTILDLYNAGISSFYKVSSGSSAESQAQGAEGSLDVRTARVVGRLKGGRRGLALRAVHMLGRCLKAPDSGRDGAREISVRFDFP</sequence>
<dbReference type="EMBL" id="RSCD01000033">
    <property type="protein sequence ID" value="RSH80740.1"/>
    <property type="molecule type" value="Genomic_DNA"/>
</dbReference>
<dbReference type="Pfam" id="PF03765">
    <property type="entry name" value="CRAL_TRIO_N"/>
    <property type="match status" value="1"/>
</dbReference>
<dbReference type="InterPro" id="IPR011074">
    <property type="entry name" value="CRAL/TRIO_N_dom"/>
</dbReference>
<feature type="domain" description="CRAL-TRIO" evidence="1">
    <location>
        <begin position="98"/>
        <end position="184"/>
    </location>
</feature>
<dbReference type="PROSITE" id="PS50191">
    <property type="entry name" value="CRAL_TRIO"/>
    <property type="match status" value="1"/>
</dbReference>
<accession>A0A427XPI5</accession>